<dbReference type="PANTHER" id="PTHR23024:SF24">
    <property type="entry name" value="ALPHA_BETA HYDROLASE FOLD-3 DOMAIN-CONTAINING PROTEIN"/>
    <property type="match status" value="1"/>
</dbReference>
<evidence type="ECO:0000313" key="2">
    <source>
        <dbReference type="EMBL" id="KAF7716454.1"/>
    </source>
</evidence>
<name>A0A8J8WH88_9EURO</name>
<dbReference type="PANTHER" id="PTHR23024">
    <property type="entry name" value="ARYLACETAMIDE DEACETYLASE"/>
    <property type="match status" value="1"/>
</dbReference>
<sequence>MAHPPTDPAFFREFATHDVIYKTVDNHDIQLSVLIPKALLSQTAIQQKKRPVIVHFHGGFLIAGTRTYSDWFAKWLVELALSRGAILVTPDYRLLPESTGRDILSDLDDFWSWIKTDLASNVSTVHPSSTIEPDLDKVMVMGGSAGGYLAAQSMLLHPEIHLSAVVLVYPMVHLRDRFWNEKYEKPMYGTTLLPYEPVEEHLRNLPDGAIVSNDKDLDKGLGSSRSEMALRIVQNGRFLDFLGTDSNLFPLENISRATTMPPFVWIYHGRQDSAVPYYGSERFIEELRRHKPDFKVRFEGHDGDHGFDDGLTISEGWMKDSIAELSQYW</sequence>
<dbReference type="InterPro" id="IPR029058">
    <property type="entry name" value="AB_hydrolase_fold"/>
</dbReference>
<dbReference type="GO" id="GO:0072330">
    <property type="term" value="P:monocarboxylic acid biosynthetic process"/>
    <property type="evidence" value="ECO:0007669"/>
    <property type="project" value="UniProtKB-ARBA"/>
</dbReference>
<dbReference type="InterPro" id="IPR050466">
    <property type="entry name" value="Carboxylest/Gibb_receptor"/>
</dbReference>
<evidence type="ECO:0000313" key="3">
    <source>
        <dbReference type="Proteomes" id="UP000631181"/>
    </source>
</evidence>
<dbReference type="Gene3D" id="3.40.50.1820">
    <property type="entry name" value="alpha/beta hydrolase"/>
    <property type="match status" value="1"/>
</dbReference>
<dbReference type="Proteomes" id="UP000631181">
    <property type="component" value="Unassembled WGS sequence"/>
</dbReference>
<protein>
    <submittedName>
        <fullName evidence="2">Alpha/beta hydrolase fold-3 domain-containing protein</fullName>
        <ecNumber evidence="2">3.1.1.-</ecNumber>
    </submittedName>
</protein>
<comment type="caution">
    <text evidence="2">The sequence shown here is derived from an EMBL/GenBank/DDBJ whole genome shotgun (WGS) entry which is preliminary data.</text>
</comment>
<organism evidence="2 3">
    <name type="scientific">Penicillium ucsense</name>
    <dbReference type="NCBI Taxonomy" id="2839758"/>
    <lineage>
        <taxon>Eukaryota</taxon>
        <taxon>Fungi</taxon>
        <taxon>Dikarya</taxon>
        <taxon>Ascomycota</taxon>
        <taxon>Pezizomycotina</taxon>
        <taxon>Eurotiomycetes</taxon>
        <taxon>Eurotiomycetidae</taxon>
        <taxon>Eurotiales</taxon>
        <taxon>Aspergillaceae</taxon>
        <taxon>Penicillium</taxon>
    </lineage>
</organism>
<dbReference type="AlphaFoldDB" id="A0A8J8WH88"/>
<feature type="domain" description="Alpha/beta hydrolase fold-3" evidence="1">
    <location>
        <begin position="53"/>
        <end position="184"/>
    </location>
</feature>
<keyword evidence="2" id="KW-0378">Hydrolase</keyword>
<evidence type="ECO:0000259" key="1">
    <source>
        <dbReference type="Pfam" id="PF07859"/>
    </source>
</evidence>
<dbReference type="GO" id="GO:0017000">
    <property type="term" value="P:antibiotic biosynthetic process"/>
    <property type="evidence" value="ECO:0007669"/>
    <property type="project" value="UniProtKB-ARBA"/>
</dbReference>
<dbReference type="EMBL" id="WIWV01000040">
    <property type="protein sequence ID" value="KAF7716454.1"/>
    <property type="molecule type" value="Genomic_DNA"/>
</dbReference>
<proteinExistence type="predicted"/>
<dbReference type="GO" id="GO:0016787">
    <property type="term" value="F:hydrolase activity"/>
    <property type="evidence" value="ECO:0007669"/>
    <property type="project" value="UniProtKB-KW"/>
</dbReference>
<keyword evidence="3" id="KW-1185">Reference proteome</keyword>
<dbReference type="OrthoDB" id="19653at2759"/>
<dbReference type="InterPro" id="IPR013094">
    <property type="entry name" value="AB_hydrolase_3"/>
</dbReference>
<dbReference type="Pfam" id="PF07859">
    <property type="entry name" value="Abhydrolase_3"/>
    <property type="match status" value="1"/>
</dbReference>
<accession>A0A8J8WH88</accession>
<dbReference type="SUPFAM" id="SSF53474">
    <property type="entry name" value="alpha/beta-Hydrolases"/>
    <property type="match status" value="1"/>
</dbReference>
<gene>
    <name evidence="2" type="ORF">PECM_005627</name>
</gene>
<dbReference type="EC" id="3.1.1.-" evidence="2"/>
<reference evidence="2" key="1">
    <citation type="journal article" date="2020" name="Front. Microbiol.">
        <title>Gene regulatory networks of Penicillium echinulatum 2HH and Penicillium oxalicum 114-2 inferred by a computational biology approach.</title>
        <authorList>
            <person name="Lenz A.R."/>
            <person name="Galan-Vasquez E."/>
            <person name="Balbinot E."/>
            <person name="De Abreu F.P."/>
            <person name="De Oliveira N.S."/>
            <person name="Da Rosa L.O."/>
            <person name="De Avila E Silva S."/>
            <person name="Camassola M."/>
            <person name="Dillon A.J.P."/>
            <person name="Perez-Rueda E."/>
        </authorList>
    </citation>
    <scope>NUCLEOTIDE SEQUENCE</scope>
    <source>
        <strain evidence="2">S1M29</strain>
    </source>
</reference>